<keyword evidence="2" id="KW-0472">Membrane</keyword>
<organism evidence="3 4">
    <name type="scientific">Roridomyces roridus</name>
    <dbReference type="NCBI Taxonomy" id="1738132"/>
    <lineage>
        <taxon>Eukaryota</taxon>
        <taxon>Fungi</taxon>
        <taxon>Dikarya</taxon>
        <taxon>Basidiomycota</taxon>
        <taxon>Agaricomycotina</taxon>
        <taxon>Agaricomycetes</taxon>
        <taxon>Agaricomycetidae</taxon>
        <taxon>Agaricales</taxon>
        <taxon>Marasmiineae</taxon>
        <taxon>Mycenaceae</taxon>
        <taxon>Roridomyces</taxon>
    </lineage>
</organism>
<keyword evidence="2" id="KW-0812">Transmembrane</keyword>
<reference evidence="3" key="1">
    <citation type="submission" date="2023-03" db="EMBL/GenBank/DDBJ databases">
        <title>Massive genome expansion in bonnet fungi (Mycena s.s.) driven by repeated elements and novel gene families across ecological guilds.</title>
        <authorList>
            <consortium name="Lawrence Berkeley National Laboratory"/>
            <person name="Harder C.B."/>
            <person name="Miyauchi S."/>
            <person name="Viragh M."/>
            <person name="Kuo A."/>
            <person name="Thoen E."/>
            <person name="Andreopoulos B."/>
            <person name="Lu D."/>
            <person name="Skrede I."/>
            <person name="Drula E."/>
            <person name="Henrissat B."/>
            <person name="Morin E."/>
            <person name="Kohler A."/>
            <person name="Barry K."/>
            <person name="LaButti K."/>
            <person name="Morin E."/>
            <person name="Salamov A."/>
            <person name="Lipzen A."/>
            <person name="Mereny Z."/>
            <person name="Hegedus B."/>
            <person name="Baldrian P."/>
            <person name="Stursova M."/>
            <person name="Weitz H."/>
            <person name="Taylor A."/>
            <person name="Grigoriev I.V."/>
            <person name="Nagy L.G."/>
            <person name="Martin F."/>
            <person name="Kauserud H."/>
        </authorList>
    </citation>
    <scope>NUCLEOTIDE SEQUENCE</scope>
    <source>
        <strain evidence="3">9284</strain>
    </source>
</reference>
<keyword evidence="4" id="KW-1185">Reference proteome</keyword>
<dbReference type="Proteomes" id="UP001221142">
    <property type="component" value="Unassembled WGS sequence"/>
</dbReference>
<feature type="compositionally biased region" description="Low complexity" evidence="1">
    <location>
        <begin position="35"/>
        <end position="49"/>
    </location>
</feature>
<comment type="caution">
    <text evidence="3">The sequence shown here is derived from an EMBL/GenBank/DDBJ whole genome shotgun (WGS) entry which is preliminary data.</text>
</comment>
<keyword evidence="2" id="KW-1133">Transmembrane helix</keyword>
<evidence type="ECO:0000256" key="1">
    <source>
        <dbReference type="SAM" id="MobiDB-lite"/>
    </source>
</evidence>
<feature type="compositionally biased region" description="Acidic residues" evidence="1">
    <location>
        <begin position="260"/>
        <end position="272"/>
    </location>
</feature>
<name>A0AAD7FXZ0_9AGAR</name>
<dbReference type="AlphaFoldDB" id="A0AAD7FXZ0"/>
<protein>
    <submittedName>
        <fullName evidence="3">Uncharacterized protein</fullName>
    </submittedName>
</protein>
<feature type="region of interest" description="Disordered" evidence="1">
    <location>
        <begin position="248"/>
        <end position="279"/>
    </location>
</feature>
<evidence type="ECO:0000313" key="4">
    <source>
        <dbReference type="Proteomes" id="UP001221142"/>
    </source>
</evidence>
<feature type="region of interest" description="Disordered" evidence="1">
    <location>
        <begin position="1"/>
        <end position="49"/>
    </location>
</feature>
<evidence type="ECO:0000256" key="2">
    <source>
        <dbReference type="SAM" id="Phobius"/>
    </source>
</evidence>
<proteinExistence type="predicted"/>
<dbReference type="EMBL" id="JARKIF010000003">
    <property type="protein sequence ID" value="KAJ7644959.1"/>
    <property type="molecule type" value="Genomic_DNA"/>
</dbReference>
<accession>A0AAD7FXZ0</accession>
<feature type="transmembrane region" description="Helical" evidence="2">
    <location>
        <begin position="415"/>
        <end position="434"/>
    </location>
</feature>
<gene>
    <name evidence="3" type="ORF">FB45DRAFT_301236</name>
</gene>
<evidence type="ECO:0000313" key="3">
    <source>
        <dbReference type="EMBL" id="KAJ7644959.1"/>
    </source>
</evidence>
<feature type="compositionally biased region" description="Low complexity" evidence="1">
    <location>
        <begin position="1"/>
        <end position="15"/>
    </location>
</feature>
<sequence>MMSSSLSTSTGTIRSIHARPSSPSPPPPPSPPESPALSASGSSVSSLPSVSSSFFFSSAAASPPHPASGSHAHSIAGEELIIPSLTLPPPLRLNSKPAAAAGKQRAAPITRLIVLGPRDPGVSAILSATGRHAEEYGIEDDEDDGQSVLRIQGHRDKDQHEAEMELIVVEDNLQPDVVYSIERRILQPFRRLADVLAPPMLSGESDAERELIESLLASGTTPLYTALVVVGPEAVIPESLRALIPVVTLPLPPPPPPSDCTDDDADDDADQADLDHPLTVPLRPRHANREMTEIGRGFSVSVTEDAPSSYPDAEPGPTLDISTLRLSAARLFVRWWRAGAKGAYAPDESSFPALFSFSEKTPMPPHQPVYLAPPASAYSCSYAHLNTDPLHLPSLFLLFRGVVSATARQVREARAWWGVGVGVGAFLVGVLVGVQVGTGRV</sequence>
<feature type="compositionally biased region" description="Pro residues" evidence="1">
    <location>
        <begin position="22"/>
        <end position="34"/>
    </location>
</feature>